<keyword evidence="4 8" id="KW-1003">Cell membrane</keyword>
<name>D4S2K2_9FIRM</name>
<evidence type="ECO:0000256" key="1">
    <source>
        <dbReference type="ARBA" id="ARBA00004651"/>
    </source>
</evidence>
<organism evidence="10 11">
    <name type="scientific">Eshraghiella crossota DSM 2876</name>
    <dbReference type="NCBI Taxonomy" id="511680"/>
    <lineage>
        <taxon>Bacteria</taxon>
        <taxon>Bacillati</taxon>
        <taxon>Bacillota</taxon>
        <taxon>Clostridia</taxon>
        <taxon>Lachnospirales</taxon>
        <taxon>Lachnospiraceae</taxon>
        <taxon>Eshraghiella</taxon>
    </lineage>
</organism>
<proteinExistence type="inferred from homology"/>
<feature type="transmembrane region" description="Helical" evidence="8">
    <location>
        <begin position="183"/>
        <end position="208"/>
    </location>
</feature>
<evidence type="ECO:0000256" key="7">
    <source>
        <dbReference type="ARBA" id="ARBA00023136"/>
    </source>
</evidence>
<comment type="similarity">
    <text evidence="2 8">Belongs to the binding-protein-dependent transport system permease family. CysTW subfamily.</text>
</comment>
<dbReference type="PANTHER" id="PTHR43470:SF3">
    <property type="entry name" value="PHOSPHATE TRANSPORT SYSTEM PERMEASE PROTEIN PSTA-RELATED"/>
    <property type="match status" value="1"/>
</dbReference>
<dbReference type="SUPFAM" id="SSF161098">
    <property type="entry name" value="MetI-like"/>
    <property type="match status" value="1"/>
</dbReference>
<evidence type="ECO:0000259" key="9">
    <source>
        <dbReference type="PROSITE" id="PS50928"/>
    </source>
</evidence>
<keyword evidence="11" id="KW-1185">Reference proteome</keyword>
<feature type="transmembrane region" description="Helical" evidence="8">
    <location>
        <begin position="66"/>
        <end position="92"/>
    </location>
</feature>
<dbReference type="GO" id="GO:0005886">
    <property type="term" value="C:plasma membrane"/>
    <property type="evidence" value="ECO:0007669"/>
    <property type="project" value="UniProtKB-SubCell"/>
</dbReference>
<keyword evidence="3" id="KW-0813">Transport</keyword>
<dbReference type="HOGENOM" id="CLU_033621_2_2_9"/>
<evidence type="ECO:0000256" key="8">
    <source>
        <dbReference type="RuleBase" id="RU363043"/>
    </source>
</evidence>
<evidence type="ECO:0000256" key="5">
    <source>
        <dbReference type="ARBA" id="ARBA00022692"/>
    </source>
</evidence>
<keyword evidence="5 8" id="KW-0812">Transmembrane</keyword>
<dbReference type="InterPro" id="IPR005672">
    <property type="entry name" value="Phosphate_PstA"/>
</dbReference>
<dbReference type="eggNOG" id="COG0581">
    <property type="taxonomic scope" value="Bacteria"/>
</dbReference>
<dbReference type="Proteomes" id="UP000006238">
    <property type="component" value="Unassembled WGS sequence"/>
</dbReference>
<dbReference type="GO" id="GO:0035435">
    <property type="term" value="P:phosphate ion transmembrane transport"/>
    <property type="evidence" value="ECO:0007669"/>
    <property type="project" value="InterPro"/>
</dbReference>
<dbReference type="NCBIfam" id="TIGR00974">
    <property type="entry name" value="3a0107s02c"/>
    <property type="match status" value="1"/>
</dbReference>
<accession>D4S2K2</accession>
<dbReference type="GO" id="GO:0005315">
    <property type="term" value="F:phosphate transmembrane transporter activity"/>
    <property type="evidence" value="ECO:0007669"/>
    <property type="project" value="InterPro"/>
</dbReference>
<keyword evidence="7 8" id="KW-0472">Membrane</keyword>
<reference evidence="10 11" key="1">
    <citation type="submission" date="2010-02" db="EMBL/GenBank/DDBJ databases">
        <authorList>
            <person name="Weinstock G."/>
            <person name="Sodergren E."/>
            <person name="Clifton S."/>
            <person name="Fulton L."/>
            <person name="Fulton B."/>
            <person name="Courtney L."/>
            <person name="Fronick C."/>
            <person name="Harrison M."/>
            <person name="Strong C."/>
            <person name="Farmer C."/>
            <person name="Delahaunty K."/>
            <person name="Markovic C."/>
            <person name="Hall O."/>
            <person name="Minx P."/>
            <person name="Tomlinson C."/>
            <person name="Mitreva M."/>
            <person name="Nelson J."/>
            <person name="Hou S."/>
            <person name="Wollam A."/>
            <person name="Pepin K.H."/>
            <person name="Johnson M."/>
            <person name="Bhonagiri V."/>
            <person name="Zhang X."/>
            <person name="Suruliraj S."/>
            <person name="Warren W."/>
            <person name="Chinwalla A."/>
            <person name="Mardis E.R."/>
            <person name="Wilson R.K."/>
        </authorList>
    </citation>
    <scope>NUCLEOTIDE SEQUENCE [LARGE SCALE GENOMIC DNA]</scope>
    <source>
        <strain evidence="10 11">DSM 2876</strain>
    </source>
</reference>
<dbReference type="AlphaFoldDB" id="D4S2K2"/>
<evidence type="ECO:0000313" key="10">
    <source>
        <dbReference type="EMBL" id="EFF67457.1"/>
    </source>
</evidence>
<evidence type="ECO:0000313" key="11">
    <source>
        <dbReference type="Proteomes" id="UP000006238"/>
    </source>
</evidence>
<feature type="transmembrane region" description="Helical" evidence="8">
    <location>
        <begin position="254"/>
        <end position="275"/>
    </location>
</feature>
<evidence type="ECO:0000256" key="3">
    <source>
        <dbReference type="ARBA" id="ARBA00022448"/>
    </source>
</evidence>
<dbReference type="EMBL" id="ABWN01000040">
    <property type="protein sequence ID" value="EFF67457.1"/>
    <property type="molecule type" value="Genomic_DNA"/>
</dbReference>
<sequence>MEKKLREHHVGSLVLRGLMYLAAGITVVALLYVLFYILVNGVPALFTSKGIFSTKYNSENVSLLPSLINTLILTAVSLAIAIPLGIGAAIYLSEYAKKRNFFVRVIELMSETLSGIPSIIYGLFGMIFFVVFLKWDYSLMAGAATAAIMVLPTILSTTKEALDAVPDSYREGSFALGTGKLRTIFKVVLPAAVPGILSGIILAIGRIVGETAALLYTSGTATRGLTKGLMSSGRTLAVHMYTISSEGFHTKQTFATAVILLIFVFIINTLSSVAAKQISKKAGGQ</sequence>
<comment type="caution">
    <text evidence="10">The sequence shown here is derived from an EMBL/GenBank/DDBJ whole genome shotgun (WGS) entry which is preliminary data.</text>
</comment>
<keyword evidence="6 8" id="KW-1133">Transmembrane helix</keyword>
<dbReference type="CDD" id="cd06261">
    <property type="entry name" value="TM_PBP2"/>
    <property type="match status" value="1"/>
</dbReference>
<feature type="transmembrane region" description="Helical" evidence="8">
    <location>
        <begin position="20"/>
        <end position="46"/>
    </location>
</feature>
<gene>
    <name evidence="10" type="primary">pstA</name>
    <name evidence="10" type="ORF">BUTYVIB_02324</name>
</gene>
<evidence type="ECO:0000256" key="6">
    <source>
        <dbReference type="ARBA" id="ARBA00022989"/>
    </source>
</evidence>
<evidence type="ECO:0000256" key="4">
    <source>
        <dbReference type="ARBA" id="ARBA00022475"/>
    </source>
</evidence>
<dbReference type="RefSeq" id="WP_005604413.1">
    <property type="nucleotide sequence ID" value="NZ_GG663524.1"/>
</dbReference>
<protein>
    <recommendedName>
        <fullName evidence="8">Phosphate transport system permease protein PstA</fullName>
    </recommendedName>
</protein>
<dbReference type="STRING" id="45851.BHV86_04035"/>
<comment type="subcellular location">
    <subcellularLocation>
        <location evidence="1 8">Cell membrane</location>
        <topology evidence="1 8">Multi-pass membrane protein</topology>
    </subcellularLocation>
</comment>
<dbReference type="GeneID" id="98917566"/>
<dbReference type="Pfam" id="PF00528">
    <property type="entry name" value="BPD_transp_1"/>
    <property type="match status" value="1"/>
</dbReference>
<dbReference type="Gene3D" id="1.10.3720.10">
    <property type="entry name" value="MetI-like"/>
    <property type="match status" value="1"/>
</dbReference>
<feature type="transmembrane region" description="Helical" evidence="8">
    <location>
        <begin position="139"/>
        <end position="162"/>
    </location>
</feature>
<dbReference type="PROSITE" id="PS50928">
    <property type="entry name" value="ABC_TM1"/>
    <property type="match status" value="1"/>
</dbReference>
<feature type="domain" description="ABC transmembrane type-1" evidence="9">
    <location>
        <begin position="67"/>
        <end position="271"/>
    </location>
</feature>
<dbReference type="InterPro" id="IPR035906">
    <property type="entry name" value="MetI-like_sf"/>
</dbReference>
<feature type="transmembrane region" description="Helical" evidence="8">
    <location>
        <begin position="113"/>
        <end position="133"/>
    </location>
</feature>
<dbReference type="InterPro" id="IPR000515">
    <property type="entry name" value="MetI-like"/>
</dbReference>
<evidence type="ECO:0000256" key="2">
    <source>
        <dbReference type="ARBA" id="ARBA00007069"/>
    </source>
</evidence>
<dbReference type="PANTHER" id="PTHR43470">
    <property type="entry name" value="PHOSPHATE TRANSPORT SYSTEM PERMEASE PROTEIN PSTA-RELATED"/>
    <property type="match status" value="1"/>
</dbReference>